<evidence type="ECO:0000259" key="7">
    <source>
        <dbReference type="Pfam" id="PF05175"/>
    </source>
</evidence>
<dbReference type="EMBL" id="JAWDIO010000002">
    <property type="protein sequence ID" value="MDU0353481.1"/>
    <property type="molecule type" value="Genomic_DNA"/>
</dbReference>
<dbReference type="PANTHER" id="PTHR47816">
    <property type="entry name" value="RIBOSOMAL RNA SMALL SUBUNIT METHYLTRANSFERASE C"/>
    <property type="match status" value="1"/>
</dbReference>
<comment type="caution">
    <text evidence="9">The sequence shown here is derived from an EMBL/GenBank/DDBJ whole genome shotgun (WGS) entry which is preliminary data.</text>
</comment>
<feature type="domain" description="Methyltransferase small N-terminal" evidence="8">
    <location>
        <begin position="6"/>
        <end position="158"/>
    </location>
</feature>
<dbReference type="HAMAP" id="MF_01862">
    <property type="entry name" value="16SrRNA_methyltr_C"/>
    <property type="match status" value="1"/>
</dbReference>
<dbReference type="InterPro" id="IPR007848">
    <property type="entry name" value="Small_mtfrase_dom"/>
</dbReference>
<dbReference type="PANTHER" id="PTHR47816:SF4">
    <property type="entry name" value="RIBOSOMAL RNA SMALL SUBUNIT METHYLTRANSFERASE C"/>
    <property type="match status" value="1"/>
</dbReference>
<dbReference type="InterPro" id="IPR046977">
    <property type="entry name" value="RsmC/RlmG"/>
</dbReference>
<comment type="similarity">
    <text evidence="6">Belongs to the methyltransferase superfamily. RsmC family.</text>
</comment>
<keyword evidence="3 6" id="KW-0489">Methyltransferase</keyword>
<dbReference type="Pfam" id="PF05175">
    <property type="entry name" value="MTS"/>
    <property type="match status" value="1"/>
</dbReference>
<protein>
    <recommendedName>
        <fullName evidence="6">Ribosomal RNA small subunit methyltransferase C</fullName>
        <ecNumber evidence="6">2.1.1.172</ecNumber>
    </recommendedName>
    <alternativeName>
        <fullName evidence="6">16S rRNA m2G1207 methyltransferase</fullName>
    </alternativeName>
    <alternativeName>
        <fullName evidence="6">rRNA (guanine-N(2)-)-methyltransferase RsmC</fullName>
    </alternativeName>
</protein>
<dbReference type="GO" id="GO:0032259">
    <property type="term" value="P:methylation"/>
    <property type="evidence" value="ECO:0007669"/>
    <property type="project" value="UniProtKB-KW"/>
</dbReference>
<dbReference type="CDD" id="cd02440">
    <property type="entry name" value="AdoMet_MTases"/>
    <property type="match status" value="1"/>
</dbReference>
<dbReference type="Proteomes" id="UP001247805">
    <property type="component" value="Unassembled WGS sequence"/>
</dbReference>
<reference evidence="9 10" key="1">
    <citation type="submission" date="2023-10" db="EMBL/GenBank/DDBJ databases">
        <title>Glaciecola aquimarina strain GGW-M5 nov., isolated from a coastal seawater.</title>
        <authorList>
            <person name="Bayburt H."/>
            <person name="Kim J.M."/>
            <person name="Choi B.J."/>
            <person name="Jeon C.O."/>
        </authorList>
    </citation>
    <scope>NUCLEOTIDE SEQUENCE [LARGE SCALE GENOMIC DNA]</scope>
    <source>
        <strain evidence="9 10">KCTC 32108</strain>
    </source>
</reference>
<dbReference type="PROSITE" id="PS00092">
    <property type="entry name" value="N6_MTASE"/>
    <property type="match status" value="1"/>
</dbReference>
<evidence type="ECO:0000256" key="5">
    <source>
        <dbReference type="ARBA" id="ARBA00022691"/>
    </source>
</evidence>
<proteinExistence type="inferred from homology"/>
<dbReference type="Gene3D" id="3.40.50.150">
    <property type="entry name" value="Vaccinia Virus protein VP39"/>
    <property type="match status" value="2"/>
</dbReference>
<gene>
    <name evidence="6" type="primary">rsmC</name>
    <name evidence="9" type="ORF">RS130_05680</name>
</gene>
<dbReference type="EC" id="2.1.1.172" evidence="6"/>
<evidence type="ECO:0000256" key="6">
    <source>
        <dbReference type="HAMAP-Rule" id="MF_01862"/>
    </source>
</evidence>
<evidence type="ECO:0000256" key="2">
    <source>
        <dbReference type="ARBA" id="ARBA00022552"/>
    </source>
</evidence>
<keyword evidence="2 6" id="KW-0698">rRNA processing</keyword>
<evidence type="ECO:0000256" key="1">
    <source>
        <dbReference type="ARBA" id="ARBA00022490"/>
    </source>
</evidence>
<evidence type="ECO:0000259" key="8">
    <source>
        <dbReference type="Pfam" id="PF08468"/>
    </source>
</evidence>
<evidence type="ECO:0000313" key="10">
    <source>
        <dbReference type="Proteomes" id="UP001247805"/>
    </source>
</evidence>
<dbReference type="InterPro" id="IPR023543">
    <property type="entry name" value="rRNA_ssu_MeTfrase_C"/>
</dbReference>
<dbReference type="InterPro" id="IPR002052">
    <property type="entry name" value="DNA_methylase_N6_adenine_CS"/>
</dbReference>
<keyword evidence="5 6" id="KW-0949">S-adenosyl-L-methionine</keyword>
<evidence type="ECO:0000313" key="9">
    <source>
        <dbReference type="EMBL" id="MDU0353481.1"/>
    </source>
</evidence>
<dbReference type="Pfam" id="PF08468">
    <property type="entry name" value="MTS_N"/>
    <property type="match status" value="1"/>
</dbReference>
<dbReference type="InterPro" id="IPR029063">
    <property type="entry name" value="SAM-dependent_MTases_sf"/>
</dbReference>
<sequence length="341" mass="37228">MLSPASQVLVRNEEHFATGKWLFVNPTDGHIAATLRQADISVFHQYFDMYQQSKKQGNEQQHTFTAAYPTDKKFDGAVIYVPKSKEQLKMLIANVAACLHPNGSLLLVGENKGGIKSAVKLLDAVCSQTNKIDSARHCALFGGQVDKSIRAFDIAKWQTLVELSVAGLDYKVCSLPGVFNHGSLDLGTKLLLENLPNIQSGRLLDFGCGAGVIGCYLALKSPASDVVMSDVSALAVYCSEQSAKLNNLEVRVVASNGLAEINGKFSAVYTNPPFHTGIQTDYSVTESFIGQLNRYISNTGSLVLVANKFLRYSELLEKQFNAVSLIEQTSKFSLYQCGRIK</sequence>
<dbReference type="GO" id="GO:0008168">
    <property type="term" value="F:methyltransferase activity"/>
    <property type="evidence" value="ECO:0007669"/>
    <property type="project" value="UniProtKB-KW"/>
</dbReference>
<evidence type="ECO:0000256" key="4">
    <source>
        <dbReference type="ARBA" id="ARBA00022679"/>
    </source>
</evidence>
<feature type="domain" description="Methyltransferase small" evidence="7">
    <location>
        <begin position="170"/>
        <end position="336"/>
    </location>
</feature>
<comment type="catalytic activity">
    <reaction evidence="6">
        <text>guanosine(1207) in 16S rRNA + S-adenosyl-L-methionine = N(2)-methylguanosine(1207) in 16S rRNA + S-adenosyl-L-homocysteine + H(+)</text>
        <dbReference type="Rhea" id="RHEA:42736"/>
        <dbReference type="Rhea" id="RHEA-COMP:10213"/>
        <dbReference type="Rhea" id="RHEA-COMP:10214"/>
        <dbReference type="ChEBI" id="CHEBI:15378"/>
        <dbReference type="ChEBI" id="CHEBI:57856"/>
        <dbReference type="ChEBI" id="CHEBI:59789"/>
        <dbReference type="ChEBI" id="CHEBI:74269"/>
        <dbReference type="ChEBI" id="CHEBI:74481"/>
        <dbReference type="EC" id="2.1.1.172"/>
    </reaction>
</comment>
<accession>A0ABU3STZ6</accession>
<name>A0ABU3STZ6_9ALTE</name>
<keyword evidence="4 6" id="KW-0808">Transferase</keyword>
<keyword evidence="10" id="KW-1185">Reference proteome</keyword>
<comment type="function">
    <text evidence="6">Specifically methylates the guanine in position 1207 of 16S rRNA in the 30S particle.</text>
</comment>
<organism evidence="9 10">
    <name type="scientific">Paraglaciecola aquimarina</name>
    <dbReference type="NCBI Taxonomy" id="1235557"/>
    <lineage>
        <taxon>Bacteria</taxon>
        <taxon>Pseudomonadati</taxon>
        <taxon>Pseudomonadota</taxon>
        <taxon>Gammaproteobacteria</taxon>
        <taxon>Alteromonadales</taxon>
        <taxon>Alteromonadaceae</taxon>
        <taxon>Paraglaciecola</taxon>
    </lineage>
</organism>
<dbReference type="SUPFAM" id="SSF53335">
    <property type="entry name" value="S-adenosyl-L-methionine-dependent methyltransferases"/>
    <property type="match status" value="1"/>
</dbReference>
<dbReference type="InterPro" id="IPR013675">
    <property type="entry name" value="Mtase_sm_N"/>
</dbReference>
<keyword evidence="1 6" id="KW-0963">Cytoplasm</keyword>
<comment type="subunit">
    <text evidence="6">Monomer.</text>
</comment>
<comment type="subcellular location">
    <subcellularLocation>
        <location evidence="6">Cytoplasm</location>
    </subcellularLocation>
</comment>
<dbReference type="RefSeq" id="WP_316025150.1">
    <property type="nucleotide sequence ID" value="NZ_JAWDIO010000002.1"/>
</dbReference>
<evidence type="ECO:0000256" key="3">
    <source>
        <dbReference type="ARBA" id="ARBA00022603"/>
    </source>
</evidence>